<gene>
    <name evidence="8" type="ORF">NBG4_990011</name>
</gene>
<dbReference type="AlphaFoldDB" id="A0A2U3QLC2"/>
<name>A0A2U3QLC2_9BACT</name>
<feature type="transmembrane region" description="Helical" evidence="6">
    <location>
        <begin position="27"/>
        <end position="44"/>
    </location>
</feature>
<feature type="domain" description="DUF202" evidence="7">
    <location>
        <begin position="18"/>
        <end position="107"/>
    </location>
</feature>
<dbReference type="EMBL" id="OUUY01000151">
    <property type="protein sequence ID" value="SPQ02208.1"/>
    <property type="molecule type" value="Genomic_DNA"/>
</dbReference>
<dbReference type="Pfam" id="PF02656">
    <property type="entry name" value="DUF202"/>
    <property type="match status" value="1"/>
</dbReference>
<evidence type="ECO:0000313" key="8">
    <source>
        <dbReference type="EMBL" id="SPQ02208.1"/>
    </source>
</evidence>
<dbReference type="InterPro" id="IPR052053">
    <property type="entry name" value="IM_YidH-like"/>
</dbReference>
<evidence type="ECO:0000313" key="9">
    <source>
        <dbReference type="Proteomes" id="UP000245125"/>
    </source>
</evidence>
<dbReference type="PANTHER" id="PTHR34187:SF2">
    <property type="entry name" value="DUF202 DOMAIN-CONTAINING PROTEIN"/>
    <property type="match status" value="1"/>
</dbReference>
<dbReference type="PANTHER" id="PTHR34187">
    <property type="entry name" value="FGR18P"/>
    <property type="match status" value="1"/>
</dbReference>
<feature type="transmembrane region" description="Helical" evidence="6">
    <location>
        <begin position="79"/>
        <end position="99"/>
    </location>
</feature>
<keyword evidence="5 6" id="KW-0472">Membrane</keyword>
<feature type="transmembrane region" description="Helical" evidence="6">
    <location>
        <begin position="119"/>
        <end position="140"/>
    </location>
</feature>
<keyword evidence="3 6" id="KW-0812">Transmembrane</keyword>
<evidence type="ECO:0000256" key="1">
    <source>
        <dbReference type="ARBA" id="ARBA00004651"/>
    </source>
</evidence>
<accession>A0A2U3QLC2</accession>
<evidence type="ECO:0000256" key="4">
    <source>
        <dbReference type="ARBA" id="ARBA00022989"/>
    </source>
</evidence>
<evidence type="ECO:0000256" key="6">
    <source>
        <dbReference type="SAM" id="Phobius"/>
    </source>
</evidence>
<evidence type="ECO:0000256" key="2">
    <source>
        <dbReference type="ARBA" id="ARBA00022475"/>
    </source>
</evidence>
<evidence type="ECO:0000259" key="7">
    <source>
        <dbReference type="Pfam" id="PF02656"/>
    </source>
</evidence>
<dbReference type="Proteomes" id="UP000245125">
    <property type="component" value="Unassembled WGS sequence"/>
</dbReference>
<sequence>MMPEISDDKQLSKIKNRRVHFANERTFLAWIRTSIGIMAFGFVVEKFGLFVKQVSYFLGKSGHLPAGEAAPPLPPVPGYSGILGIFLVGLGALMALLAFIRYKKVEKQIDEDSYRPSAILDALLTISVLGVATFLVIYLIHSF</sequence>
<protein>
    <recommendedName>
        <fullName evidence="7">DUF202 domain-containing protein</fullName>
    </recommendedName>
</protein>
<dbReference type="InterPro" id="IPR003807">
    <property type="entry name" value="DUF202"/>
</dbReference>
<keyword evidence="4 6" id="KW-1133">Transmembrane helix</keyword>
<evidence type="ECO:0000256" key="3">
    <source>
        <dbReference type="ARBA" id="ARBA00022692"/>
    </source>
</evidence>
<keyword evidence="2" id="KW-1003">Cell membrane</keyword>
<evidence type="ECO:0000256" key="5">
    <source>
        <dbReference type="ARBA" id="ARBA00023136"/>
    </source>
</evidence>
<reference evidence="9" key="1">
    <citation type="submission" date="2018-03" db="EMBL/GenBank/DDBJ databases">
        <authorList>
            <person name="Zecchin S."/>
        </authorList>
    </citation>
    <scope>NUCLEOTIDE SEQUENCE [LARGE SCALE GENOMIC DNA]</scope>
</reference>
<organism evidence="8 9">
    <name type="scientific">Candidatus Sulfobium mesophilum</name>
    <dbReference type="NCBI Taxonomy" id="2016548"/>
    <lineage>
        <taxon>Bacteria</taxon>
        <taxon>Pseudomonadati</taxon>
        <taxon>Nitrospirota</taxon>
        <taxon>Nitrospiria</taxon>
        <taxon>Nitrospirales</taxon>
        <taxon>Nitrospiraceae</taxon>
        <taxon>Candidatus Sulfobium</taxon>
    </lineage>
</organism>
<keyword evidence="9" id="KW-1185">Reference proteome</keyword>
<comment type="subcellular location">
    <subcellularLocation>
        <location evidence="1">Cell membrane</location>
        <topology evidence="1">Multi-pass membrane protein</topology>
    </subcellularLocation>
</comment>
<proteinExistence type="predicted"/>
<dbReference type="GO" id="GO:0005886">
    <property type="term" value="C:plasma membrane"/>
    <property type="evidence" value="ECO:0007669"/>
    <property type="project" value="UniProtKB-SubCell"/>
</dbReference>